<feature type="transmembrane region" description="Helical" evidence="1">
    <location>
        <begin position="43"/>
        <end position="60"/>
    </location>
</feature>
<dbReference type="EMBL" id="JADJNC010000040">
    <property type="protein sequence ID" value="MBK7424673.1"/>
    <property type="molecule type" value="Genomic_DNA"/>
</dbReference>
<dbReference type="AlphaFoldDB" id="A0A9D7FE29"/>
<keyword evidence="1" id="KW-1133">Transmembrane helix</keyword>
<name>A0A9D7FE29_9RHOO</name>
<dbReference type="Proteomes" id="UP000886602">
    <property type="component" value="Unassembled WGS sequence"/>
</dbReference>
<feature type="transmembrane region" description="Helical" evidence="1">
    <location>
        <begin position="80"/>
        <end position="101"/>
    </location>
</feature>
<evidence type="ECO:0000313" key="2">
    <source>
        <dbReference type="EMBL" id="MBK7424673.1"/>
    </source>
</evidence>
<keyword evidence="1" id="KW-0472">Membrane</keyword>
<comment type="caution">
    <text evidence="2">The sequence shown here is derived from an EMBL/GenBank/DDBJ whole genome shotgun (WGS) entry which is preliminary data.</text>
</comment>
<evidence type="ECO:0000313" key="3">
    <source>
        <dbReference type="Proteomes" id="UP000886602"/>
    </source>
</evidence>
<evidence type="ECO:0000256" key="1">
    <source>
        <dbReference type="SAM" id="Phobius"/>
    </source>
</evidence>
<proteinExistence type="predicted"/>
<organism evidence="2 3">
    <name type="scientific">Candidatus Propionivibrio dominans</name>
    <dbReference type="NCBI Taxonomy" id="2954373"/>
    <lineage>
        <taxon>Bacteria</taxon>
        <taxon>Pseudomonadati</taxon>
        <taxon>Pseudomonadota</taxon>
        <taxon>Betaproteobacteria</taxon>
        <taxon>Rhodocyclales</taxon>
        <taxon>Rhodocyclaceae</taxon>
        <taxon>Propionivibrio</taxon>
    </lineage>
</organism>
<dbReference type="SUPFAM" id="SSF81324">
    <property type="entry name" value="Voltage-gated potassium channels"/>
    <property type="match status" value="1"/>
</dbReference>
<feature type="transmembrane region" description="Helical" evidence="1">
    <location>
        <begin position="145"/>
        <end position="166"/>
    </location>
</feature>
<accession>A0A9D7FE29</accession>
<keyword evidence="1" id="KW-0812">Transmembrane</keyword>
<reference evidence="2" key="1">
    <citation type="submission" date="2020-10" db="EMBL/GenBank/DDBJ databases">
        <title>Connecting structure to function with the recovery of over 1000 high-quality activated sludge metagenome-assembled genomes encoding full-length rRNA genes using long-read sequencing.</title>
        <authorList>
            <person name="Singleton C.M."/>
            <person name="Petriglieri F."/>
            <person name="Kristensen J.M."/>
            <person name="Kirkegaard R.H."/>
            <person name="Michaelsen T.Y."/>
            <person name="Andersen M.H."/>
            <person name="Karst S.M."/>
            <person name="Dueholm M.S."/>
            <person name="Nielsen P.H."/>
            <person name="Albertsen M."/>
        </authorList>
    </citation>
    <scope>NUCLEOTIDE SEQUENCE</scope>
    <source>
        <strain evidence="2">EsbW_18-Q3-R4-48_MAXAC.044</strain>
    </source>
</reference>
<sequence length="194" mass="21179">MTETTHTPDALPQAEATAKAKLSSLQADLGESVLAQALPVPDLAFGGAMLLLVIMFHAVWMRSISSTVLKRFIVIQSRPALWRADVVFAMTVLALLAVHLAEVFLWSSALVAGNIVYGWARAAYFAANCYTALGEPFSLPPAWRMLPPIIAISGIFTFAWTASVLVDFVSRYNTLRADILARRHKPPDARKNSP</sequence>
<protein>
    <submittedName>
        <fullName evidence="2">Uncharacterized protein</fullName>
    </submittedName>
</protein>
<gene>
    <name evidence="2" type="ORF">IPJ48_17185</name>
</gene>